<dbReference type="GO" id="GO:0006123">
    <property type="term" value="P:mitochondrial electron transport, cytochrome c to oxygen"/>
    <property type="evidence" value="ECO:0007669"/>
    <property type="project" value="UniProtKB-UniRule"/>
</dbReference>
<accession>A0AAD7B2Z0</accession>
<keyword evidence="7" id="KW-0809">Transit peptide</keyword>
<dbReference type="GO" id="GO:0045277">
    <property type="term" value="C:respiratory chain complex IV"/>
    <property type="evidence" value="ECO:0007669"/>
    <property type="project" value="UniProtKB-UniRule"/>
</dbReference>
<comment type="pathway">
    <text evidence="2 7">Energy metabolism; oxidative phosphorylation.</text>
</comment>
<keyword evidence="9" id="KW-1185">Reference proteome</keyword>
<dbReference type="Proteomes" id="UP001221142">
    <property type="component" value="Unassembled WGS sequence"/>
</dbReference>
<evidence type="ECO:0000256" key="5">
    <source>
        <dbReference type="ARBA" id="ARBA00023128"/>
    </source>
</evidence>
<name>A0AAD7B2Z0_9AGAR</name>
<keyword evidence="5 7" id="KW-0496">Mitochondrion</keyword>
<proteinExistence type="inferred from homology"/>
<dbReference type="EMBL" id="JARKIF010000047">
    <property type="protein sequence ID" value="KAJ7607922.1"/>
    <property type="molecule type" value="Genomic_DNA"/>
</dbReference>
<evidence type="ECO:0000256" key="2">
    <source>
        <dbReference type="ARBA" id="ARBA00004673"/>
    </source>
</evidence>
<gene>
    <name evidence="8" type="ORF">FB45DRAFT_947268</name>
</gene>
<dbReference type="GO" id="GO:0005743">
    <property type="term" value="C:mitochondrial inner membrane"/>
    <property type="evidence" value="ECO:0007669"/>
    <property type="project" value="UniProtKB-SubCell"/>
</dbReference>
<keyword evidence="7" id="KW-1133">Transmembrane helix</keyword>
<organism evidence="8 9">
    <name type="scientific">Roridomyces roridus</name>
    <dbReference type="NCBI Taxonomy" id="1738132"/>
    <lineage>
        <taxon>Eukaryota</taxon>
        <taxon>Fungi</taxon>
        <taxon>Dikarya</taxon>
        <taxon>Basidiomycota</taxon>
        <taxon>Agaricomycotina</taxon>
        <taxon>Agaricomycetes</taxon>
        <taxon>Agaricomycetidae</taxon>
        <taxon>Agaricales</taxon>
        <taxon>Marasmiineae</taxon>
        <taxon>Mycenaceae</taxon>
        <taxon>Roridomyces</taxon>
    </lineage>
</organism>
<dbReference type="InterPro" id="IPR004202">
    <property type="entry name" value="COX7C/Cox8"/>
</dbReference>
<evidence type="ECO:0000256" key="7">
    <source>
        <dbReference type="RuleBase" id="RU368123"/>
    </source>
</evidence>
<dbReference type="Pfam" id="PF02935">
    <property type="entry name" value="COX7C"/>
    <property type="match status" value="1"/>
</dbReference>
<evidence type="ECO:0000313" key="8">
    <source>
        <dbReference type="EMBL" id="KAJ7607922.1"/>
    </source>
</evidence>
<evidence type="ECO:0000256" key="1">
    <source>
        <dbReference type="ARBA" id="ARBA00004434"/>
    </source>
</evidence>
<dbReference type="InterPro" id="IPR036636">
    <property type="entry name" value="COX7C/Cox8_sf"/>
</dbReference>
<keyword evidence="7" id="KW-0812">Transmembrane</keyword>
<comment type="subcellular location">
    <subcellularLocation>
        <location evidence="1 7">Mitochondrion inner membrane</location>
        <topology evidence="1 7">Single-pass membrane protein</topology>
    </subcellularLocation>
</comment>
<keyword evidence="4 7" id="KW-0999">Mitochondrion inner membrane</keyword>
<evidence type="ECO:0000256" key="4">
    <source>
        <dbReference type="ARBA" id="ARBA00022792"/>
    </source>
</evidence>
<comment type="similarity">
    <text evidence="3 7">Belongs to the cytochrome c oxidase VIIc family.</text>
</comment>
<sequence length="79" mass="8856">MSSYLASTAVRARSQIAPLGKRFSSGHGEYKIFPFNHKQGESQPVKFAVKQLAFMGVAFFIPFGAIWFRWHKPGGIKNP</sequence>
<evidence type="ECO:0000256" key="3">
    <source>
        <dbReference type="ARBA" id="ARBA00010514"/>
    </source>
</evidence>
<comment type="caution">
    <text evidence="8">The sequence shown here is derived from an EMBL/GenBank/DDBJ whole genome shotgun (WGS) entry which is preliminary data.</text>
</comment>
<comment type="subunit">
    <text evidence="7">Component of the cytochrome c oxidase (complex IV, CIV), a multisubunit enzyme composed of a catalytic core of 3 subunits and several supernumerary subunits. The complex exists as a monomer or a dimer and forms supercomplexes (SCs) in the inner mitochondrial membrane with ubiquinol-cytochrome c oxidoreductase (cytochrome b-c1 complex, complex III, CIII).</text>
</comment>
<keyword evidence="6 7" id="KW-0472">Membrane</keyword>
<dbReference type="AlphaFoldDB" id="A0AAD7B2Z0"/>
<reference evidence="8" key="1">
    <citation type="submission" date="2023-03" db="EMBL/GenBank/DDBJ databases">
        <title>Massive genome expansion in bonnet fungi (Mycena s.s.) driven by repeated elements and novel gene families across ecological guilds.</title>
        <authorList>
            <consortium name="Lawrence Berkeley National Laboratory"/>
            <person name="Harder C.B."/>
            <person name="Miyauchi S."/>
            <person name="Viragh M."/>
            <person name="Kuo A."/>
            <person name="Thoen E."/>
            <person name="Andreopoulos B."/>
            <person name="Lu D."/>
            <person name="Skrede I."/>
            <person name="Drula E."/>
            <person name="Henrissat B."/>
            <person name="Morin E."/>
            <person name="Kohler A."/>
            <person name="Barry K."/>
            <person name="LaButti K."/>
            <person name="Morin E."/>
            <person name="Salamov A."/>
            <person name="Lipzen A."/>
            <person name="Mereny Z."/>
            <person name="Hegedus B."/>
            <person name="Baldrian P."/>
            <person name="Stursova M."/>
            <person name="Weitz H."/>
            <person name="Taylor A."/>
            <person name="Grigoriev I.V."/>
            <person name="Nagy L.G."/>
            <person name="Martin F."/>
            <person name="Kauserud H."/>
        </authorList>
    </citation>
    <scope>NUCLEOTIDE SEQUENCE</scope>
    <source>
        <strain evidence="8">9284</strain>
    </source>
</reference>
<comment type="function">
    <text evidence="7">Component of the cytochrome c oxidase, the last enzyme in the mitochondrial electron transport chain which drives oxidative phosphorylation. The respiratory chain contains 3 multisubunit complexes succinate dehydrogenase (complex II, CII), ubiquinol-cytochrome c oxidoreductase (cytochrome b-c1 complex, complex III, CIII) and cytochrome c oxidase (complex IV, CIV), that cooperate to transfer electrons derived from NADH and succinate to molecular oxygen, creating an electrochemical gradient over the inner membrane that drives transmembrane transport and the ATP synthase. Cytochrome c oxidase is the component of the respiratory chain that catalyzes the reduction of oxygen to water. Electrons originating from reduced cytochrome c in the intermembrane space (IMS) are transferred via the dinuclear copper A center (CU(A)) of subunit 2 and heme A of subunit 1 to the active site in subunit 1, a binuclear center (BNC) formed by heme A3 and copper B (CU(B)). The BNC reduces molecular oxygen to 2 water molecules using 4 electrons from cytochrome c in the IMS and 4 protons from the mitochondrial matrix.</text>
</comment>
<evidence type="ECO:0000313" key="9">
    <source>
        <dbReference type="Proteomes" id="UP001221142"/>
    </source>
</evidence>
<feature type="transmembrane region" description="Helical" evidence="7">
    <location>
        <begin position="52"/>
        <end position="70"/>
    </location>
</feature>
<evidence type="ECO:0000256" key="6">
    <source>
        <dbReference type="ARBA" id="ARBA00023136"/>
    </source>
</evidence>
<protein>
    <recommendedName>
        <fullName evidence="7">Cytochrome c oxidase subunit 8, mitochondrial</fullName>
    </recommendedName>
    <alternativeName>
        <fullName evidence="7">Cytochrome c oxidase polypeptide VIII</fullName>
    </alternativeName>
</protein>
<dbReference type="Gene3D" id="4.10.49.10">
    <property type="entry name" value="Cytochrome c oxidase subunit VIIc"/>
    <property type="match status" value="1"/>
</dbReference>